<accession>A0ABQ6R186</accession>
<protein>
    <submittedName>
        <fullName evidence="1">Uncharacterized protein</fullName>
    </submittedName>
</protein>
<sequence>MSKSSSYKIESEFLEDQVEKDVANYLGYISRLFGPRFRLLQVDEAITGADGQFNWSGKAFYLQFKKPTGLKNPAVAAIPNVPRKNESELQNIRRFRQAQSLADSPYSLCFELRRKAKTATEFQHNVLLSYENPPASRALYVCPTAFTRADYEQAIGGGFLWRFFGRFFEAPFTFADYEIVSNHVRHQVQSAPFLRGHAAIVPHTKVTTADHWYSFSIHGSDIAFHSPEVVRRGVSRLSDFISEEIAAARTFDSLLPLDRLVASLREKANRWAGDTLANEEEGLDWLQAHGRMLRQQHGIRQMVVLVAQEKTGG</sequence>
<gene>
    <name evidence="1" type="ORF">ASNO1_63190</name>
</gene>
<dbReference type="Proteomes" id="UP001342631">
    <property type="component" value="Unassembled WGS sequence"/>
</dbReference>
<keyword evidence="2" id="KW-1185">Reference proteome</keyword>
<evidence type="ECO:0000313" key="1">
    <source>
        <dbReference type="EMBL" id="GMU10065.1"/>
    </source>
</evidence>
<organism evidence="1 2">
    <name type="scientific">Corallococcus caeni</name>
    <dbReference type="NCBI Taxonomy" id="3082388"/>
    <lineage>
        <taxon>Bacteria</taxon>
        <taxon>Pseudomonadati</taxon>
        <taxon>Myxococcota</taxon>
        <taxon>Myxococcia</taxon>
        <taxon>Myxococcales</taxon>
        <taxon>Cystobacterineae</taxon>
        <taxon>Myxococcaceae</taxon>
        <taxon>Corallococcus</taxon>
    </lineage>
</organism>
<dbReference type="RefSeq" id="WP_338281101.1">
    <property type="nucleotide sequence ID" value="NZ_BTTX01000007.1"/>
</dbReference>
<reference evidence="1 2" key="1">
    <citation type="journal article" date="2024" name="Arch. Microbiol.">
        <title>Corallococcus caeni sp. nov., a novel myxobacterium isolated from activated sludge.</title>
        <authorList>
            <person name="Tomita S."/>
            <person name="Nakai R."/>
            <person name="Kuroda K."/>
            <person name="Kurashita H."/>
            <person name="Hatamoto M."/>
            <person name="Yamaguchi T."/>
            <person name="Narihiro T."/>
        </authorList>
    </citation>
    <scope>NUCLEOTIDE SEQUENCE [LARGE SCALE GENOMIC DNA]</scope>
    <source>
        <strain evidence="1 2">NO1</strain>
    </source>
</reference>
<proteinExistence type="predicted"/>
<dbReference type="EMBL" id="BTTX01000007">
    <property type="protein sequence ID" value="GMU10065.1"/>
    <property type="molecule type" value="Genomic_DNA"/>
</dbReference>
<name>A0ABQ6R186_9BACT</name>
<evidence type="ECO:0000313" key="2">
    <source>
        <dbReference type="Proteomes" id="UP001342631"/>
    </source>
</evidence>
<comment type="caution">
    <text evidence="1">The sequence shown here is derived from an EMBL/GenBank/DDBJ whole genome shotgun (WGS) entry which is preliminary data.</text>
</comment>